<dbReference type="EMBL" id="RQXV01000008">
    <property type="protein sequence ID" value="RRC98234.1"/>
    <property type="molecule type" value="Genomic_DNA"/>
</dbReference>
<protein>
    <submittedName>
        <fullName evidence="4">Uncharacterized protein</fullName>
    </submittedName>
</protein>
<gene>
    <name evidence="4" type="ORF">EHS89_14165</name>
</gene>
<evidence type="ECO:0000313" key="4">
    <source>
        <dbReference type="EMBL" id="RRC98234.1"/>
    </source>
</evidence>
<proteinExistence type="predicted"/>
<feature type="compositionally biased region" description="Basic and acidic residues" evidence="2">
    <location>
        <begin position="16"/>
        <end position="29"/>
    </location>
</feature>
<evidence type="ECO:0000256" key="2">
    <source>
        <dbReference type="SAM" id="MobiDB-lite"/>
    </source>
</evidence>
<dbReference type="AlphaFoldDB" id="A0A3P1SMS7"/>
<feature type="coiled-coil region" evidence="1">
    <location>
        <begin position="90"/>
        <end position="117"/>
    </location>
</feature>
<reference evidence="4 5" key="1">
    <citation type="submission" date="2018-11" db="EMBL/GenBank/DDBJ databases">
        <title>The draft genome sequence of Amphritea balenae JAMM 1525T.</title>
        <authorList>
            <person name="Fang Z."/>
            <person name="Zhang Y."/>
            <person name="Han X."/>
        </authorList>
    </citation>
    <scope>NUCLEOTIDE SEQUENCE [LARGE SCALE GENOMIC DNA]</scope>
    <source>
        <strain evidence="4 5">JAMM 1525</strain>
    </source>
</reference>
<evidence type="ECO:0000313" key="5">
    <source>
        <dbReference type="Proteomes" id="UP000267535"/>
    </source>
</evidence>
<keyword evidence="1" id="KW-0175">Coiled coil</keyword>
<feature type="transmembrane region" description="Helical" evidence="3">
    <location>
        <begin position="64"/>
        <end position="84"/>
    </location>
</feature>
<feature type="region of interest" description="Disordered" evidence="2">
    <location>
        <begin position="1"/>
        <end position="52"/>
    </location>
</feature>
<keyword evidence="3" id="KW-1133">Transmembrane helix</keyword>
<organism evidence="4 5">
    <name type="scientific">Amphritea balenae</name>
    <dbReference type="NCBI Taxonomy" id="452629"/>
    <lineage>
        <taxon>Bacteria</taxon>
        <taxon>Pseudomonadati</taxon>
        <taxon>Pseudomonadota</taxon>
        <taxon>Gammaproteobacteria</taxon>
        <taxon>Oceanospirillales</taxon>
        <taxon>Oceanospirillaceae</taxon>
        <taxon>Amphritea</taxon>
    </lineage>
</organism>
<keyword evidence="5" id="KW-1185">Reference proteome</keyword>
<dbReference type="Proteomes" id="UP000267535">
    <property type="component" value="Unassembled WGS sequence"/>
</dbReference>
<comment type="caution">
    <text evidence="4">The sequence shown here is derived from an EMBL/GenBank/DDBJ whole genome shotgun (WGS) entry which is preliminary data.</text>
</comment>
<dbReference type="OrthoDB" id="5700790at2"/>
<sequence length="319" mass="34269">MRDQDKDLDLPSFGPAEREPNGATTDKKAAQATPAEPVTVSAGSGGGSGSAATVQAGGGSGNGLSYLIILLLAAAVAGLAYWGYMQHQQLLTLEQQRQETDQKVLELQQLLQVAEDSAAESGESLLSQVKGMQVSVKKLTATAEQTHKELASEVGKLWVVSHQRNTPKIAELEKQLKSALAKLDTQAKTAKNLNSQLSAQTKQFDGIKKQLATAKANDKVAAEKMASVKQSVASLGTEFQILSESVELQQADQRKKLSAFAEQIVALQSNQNASAGLERRVKVNEQAVRAIDGSRILLNKELLQIRQKLNNLQLQVESF</sequence>
<keyword evidence="3" id="KW-0472">Membrane</keyword>
<evidence type="ECO:0000256" key="3">
    <source>
        <dbReference type="SAM" id="Phobius"/>
    </source>
</evidence>
<feature type="coiled-coil region" evidence="1">
    <location>
        <begin position="169"/>
        <end position="200"/>
    </location>
</feature>
<evidence type="ECO:0000256" key="1">
    <source>
        <dbReference type="SAM" id="Coils"/>
    </source>
</evidence>
<accession>A0A3P1SMS7</accession>
<dbReference type="RefSeq" id="WP_124926814.1">
    <property type="nucleotide sequence ID" value="NZ_BMOH01000007.1"/>
</dbReference>
<keyword evidence="3" id="KW-0812">Transmembrane</keyword>
<name>A0A3P1SMS7_9GAMM</name>